<dbReference type="Gramene" id="CDY14907">
    <property type="protein sequence ID" value="CDY14907"/>
    <property type="gene ID" value="GSBRNA2T00084826001"/>
</dbReference>
<evidence type="ECO:0000313" key="3">
    <source>
        <dbReference type="Proteomes" id="UP000028999"/>
    </source>
</evidence>
<sequence length="80" mass="9816">MELPEHKQWLKRKLEVKGLGVCRKRSMNLMVWRNRRWMIYLQNSRRRRTAAVVFAVLHDRHVSTRVLRFFFIGHGMDNNH</sequence>
<reference evidence="2 3" key="1">
    <citation type="journal article" date="2014" name="Science">
        <title>Plant genetics. Early allopolyploid evolution in the post-Neolithic Brassica napus oilseed genome.</title>
        <authorList>
            <person name="Chalhoub B."/>
            <person name="Denoeud F."/>
            <person name="Liu S."/>
            <person name="Parkin I.A."/>
            <person name="Tang H."/>
            <person name="Wang X."/>
            <person name="Chiquet J."/>
            <person name="Belcram H."/>
            <person name="Tong C."/>
            <person name="Samans B."/>
            <person name="Correa M."/>
            <person name="Da Silva C."/>
            <person name="Just J."/>
            <person name="Falentin C."/>
            <person name="Koh C.S."/>
            <person name="Le Clainche I."/>
            <person name="Bernard M."/>
            <person name="Bento P."/>
            <person name="Noel B."/>
            <person name="Labadie K."/>
            <person name="Alberti A."/>
            <person name="Charles M."/>
            <person name="Arnaud D."/>
            <person name="Guo H."/>
            <person name="Daviaud C."/>
            <person name="Alamery S."/>
            <person name="Jabbari K."/>
            <person name="Zhao M."/>
            <person name="Edger P.P."/>
            <person name="Chelaifa H."/>
            <person name="Tack D."/>
            <person name="Lassalle G."/>
            <person name="Mestiri I."/>
            <person name="Schnel N."/>
            <person name="Le Paslier M.C."/>
            <person name="Fan G."/>
            <person name="Renault V."/>
            <person name="Bayer P.E."/>
            <person name="Golicz A.A."/>
            <person name="Manoli S."/>
            <person name="Lee T.H."/>
            <person name="Thi V.H."/>
            <person name="Chalabi S."/>
            <person name="Hu Q."/>
            <person name="Fan C."/>
            <person name="Tollenaere R."/>
            <person name="Lu Y."/>
            <person name="Battail C."/>
            <person name="Shen J."/>
            <person name="Sidebottom C.H."/>
            <person name="Wang X."/>
            <person name="Canaguier A."/>
            <person name="Chauveau A."/>
            <person name="Berard A."/>
            <person name="Deniot G."/>
            <person name="Guan M."/>
            <person name="Liu Z."/>
            <person name="Sun F."/>
            <person name="Lim Y.P."/>
            <person name="Lyons E."/>
            <person name="Town C.D."/>
            <person name="Bancroft I."/>
            <person name="Wang X."/>
            <person name="Meng J."/>
            <person name="Ma J."/>
            <person name="Pires J.C."/>
            <person name="King G.J."/>
            <person name="Brunel D."/>
            <person name="Delourme R."/>
            <person name="Renard M."/>
            <person name="Aury J.M."/>
            <person name="Adams K.L."/>
            <person name="Batley J."/>
            <person name="Snowdon R.J."/>
            <person name="Tost J."/>
            <person name="Edwards D."/>
            <person name="Zhou Y."/>
            <person name="Hua W."/>
            <person name="Sharpe A.G."/>
            <person name="Paterson A.H."/>
            <person name="Guan C."/>
            <person name="Wincker P."/>
        </authorList>
    </citation>
    <scope>NUCLEOTIDE SEQUENCE [LARGE SCALE GENOMIC DNA]</scope>
    <source>
        <strain evidence="3">cv. Darmor-bzh</strain>
    </source>
</reference>
<organism evidence="2 3">
    <name type="scientific">Brassica napus</name>
    <name type="common">Rape</name>
    <dbReference type="NCBI Taxonomy" id="3708"/>
    <lineage>
        <taxon>Eukaryota</taxon>
        <taxon>Viridiplantae</taxon>
        <taxon>Streptophyta</taxon>
        <taxon>Embryophyta</taxon>
        <taxon>Tracheophyta</taxon>
        <taxon>Spermatophyta</taxon>
        <taxon>Magnoliopsida</taxon>
        <taxon>eudicotyledons</taxon>
        <taxon>Gunneridae</taxon>
        <taxon>Pentapetalae</taxon>
        <taxon>rosids</taxon>
        <taxon>malvids</taxon>
        <taxon>Brassicales</taxon>
        <taxon>Brassicaceae</taxon>
        <taxon>Brassiceae</taxon>
        <taxon>Brassica</taxon>
    </lineage>
</organism>
<reference evidence="1" key="3">
    <citation type="submission" date="2021-01" db="EMBL/GenBank/DDBJ databases">
        <authorList>
            <consortium name="Genoscope - CEA"/>
            <person name="William W."/>
        </authorList>
    </citation>
    <scope>NUCLEOTIDE SEQUENCE</scope>
</reference>
<dbReference type="Proteomes" id="UP001295469">
    <property type="component" value="Chromosome A02"/>
</dbReference>
<dbReference type="Proteomes" id="UP000028999">
    <property type="component" value="Unassembled WGS sequence"/>
</dbReference>
<evidence type="ECO:0000313" key="1">
    <source>
        <dbReference type="EMBL" id="CAF2142028.1"/>
    </source>
</evidence>
<dbReference type="EMBL" id="HG994356">
    <property type="protein sequence ID" value="CAF2142028.1"/>
    <property type="molecule type" value="Genomic_DNA"/>
</dbReference>
<gene>
    <name evidence="2" type="primary">BnaA02g22490D</name>
    <name evidence="1" type="ORF">DARMORV10_A02P28220.1</name>
    <name evidence="2" type="ORF">GSBRNA2T00084826001</name>
</gene>
<reference evidence="2" key="2">
    <citation type="submission" date="2014-06" db="EMBL/GenBank/DDBJ databases">
        <authorList>
            <person name="Genoscope - CEA"/>
        </authorList>
    </citation>
    <scope>NUCLEOTIDE SEQUENCE</scope>
</reference>
<dbReference type="AlphaFoldDB" id="A0A078FPW8"/>
<protein>
    <submittedName>
        <fullName evidence="1">(rape) hypothetical protein</fullName>
    </submittedName>
    <submittedName>
        <fullName evidence="2">BnaA02g22490D protein</fullName>
    </submittedName>
</protein>
<name>A0A078FPW8_BRANA</name>
<dbReference type="EMBL" id="LK032048">
    <property type="protein sequence ID" value="CDY14907.1"/>
    <property type="molecule type" value="Genomic_DNA"/>
</dbReference>
<keyword evidence="3" id="KW-1185">Reference proteome</keyword>
<dbReference type="PaxDb" id="3708-A0A078FPW8"/>
<proteinExistence type="predicted"/>
<evidence type="ECO:0000313" key="2">
    <source>
        <dbReference type="EMBL" id="CDY14907.1"/>
    </source>
</evidence>
<accession>A0A078FPW8</accession>